<feature type="region of interest" description="Disordered" evidence="1">
    <location>
        <begin position="57"/>
        <end position="143"/>
    </location>
</feature>
<evidence type="ECO:0000313" key="3">
    <source>
        <dbReference type="Proteomes" id="UP000324222"/>
    </source>
</evidence>
<sequence length="351" mass="38741">MYFIIANIPENFHSADLRNFFSEFIEKEAFNCFHFRHRPHSNLLNILNKSIILSDGGASTGNKSDTDHRETTDTTATGSGHREDSDTTAPGTVNSGDKGCNSGRLSERTGVGEGENVSVGNSTKTEVDGEGKGDSDGDEASECSKNHWLTSGLAGLASLISEKKKQVKPSRKWPSDVEEGDSKTSSVKEGQNVSEGDSSSVARNNSKDQPSSSLVEMLPPLQSEEASKRTCCVVEVKDSLQERFMRKYDRKHWLTRSGDILPQRCYLLGVDFRDSQTSDSEEYKTHQEHSALSLVSANVQDLLEFRPPPIMPQGNVGTPTHHFKMLIRTCQMPGTLIKKLGLEFPRASWVE</sequence>
<feature type="compositionally biased region" description="Polar residues" evidence="1">
    <location>
        <begin position="183"/>
        <end position="214"/>
    </location>
</feature>
<accession>A0A5B7D7Q8</accession>
<comment type="caution">
    <text evidence="2">The sequence shown here is derived from an EMBL/GenBank/DDBJ whole genome shotgun (WGS) entry which is preliminary data.</text>
</comment>
<feature type="region of interest" description="Disordered" evidence="1">
    <location>
        <begin position="163"/>
        <end position="215"/>
    </location>
</feature>
<keyword evidence="3" id="KW-1185">Reference proteome</keyword>
<dbReference type="OrthoDB" id="5842926at2759"/>
<protein>
    <submittedName>
        <fullName evidence="2">G patch domain-containing protein 3</fullName>
    </submittedName>
</protein>
<dbReference type="EMBL" id="VSRR010000572">
    <property type="protein sequence ID" value="MPC17253.1"/>
    <property type="molecule type" value="Genomic_DNA"/>
</dbReference>
<feature type="compositionally biased region" description="Basic and acidic residues" evidence="1">
    <location>
        <begin position="125"/>
        <end position="135"/>
    </location>
</feature>
<organism evidence="2 3">
    <name type="scientific">Portunus trituberculatus</name>
    <name type="common">Swimming crab</name>
    <name type="synonym">Neptunus trituberculatus</name>
    <dbReference type="NCBI Taxonomy" id="210409"/>
    <lineage>
        <taxon>Eukaryota</taxon>
        <taxon>Metazoa</taxon>
        <taxon>Ecdysozoa</taxon>
        <taxon>Arthropoda</taxon>
        <taxon>Crustacea</taxon>
        <taxon>Multicrustacea</taxon>
        <taxon>Malacostraca</taxon>
        <taxon>Eumalacostraca</taxon>
        <taxon>Eucarida</taxon>
        <taxon>Decapoda</taxon>
        <taxon>Pleocyemata</taxon>
        <taxon>Brachyura</taxon>
        <taxon>Eubrachyura</taxon>
        <taxon>Portunoidea</taxon>
        <taxon>Portunidae</taxon>
        <taxon>Portuninae</taxon>
        <taxon>Portunus</taxon>
    </lineage>
</organism>
<reference evidence="2 3" key="1">
    <citation type="submission" date="2019-05" db="EMBL/GenBank/DDBJ databases">
        <title>Another draft genome of Portunus trituberculatus and its Hox gene families provides insights of decapod evolution.</title>
        <authorList>
            <person name="Jeong J.-H."/>
            <person name="Song I."/>
            <person name="Kim S."/>
            <person name="Choi T."/>
            <person name="Kim D."/>
            <person name="Ryu S."/>
            <person name="Kim W."/>
        </authorList>
    </citation>
    <scope>NUCLEOTIDE SEQUENCE [LARGE SCALE GENOMIC DNA]</scope>
    <source>
        <tissue evidence="2">Muscle</tissue>
    </source>
</reference>
<dbReference type="Proteomes" id="UP000324222">
    <property type="component" value="Unassembled WGS sequence"/>
</dbReference>
<evidence type="ECO:0000313" key="2">
    <source>
        <dbReference type="EMBL" id="MPC17253.1"/>
    </source>
</evidence>
<proteinExistence type="predicted"/>
<dbReference type="PANTHER" id="PTHR14390:SF2">
    <property type="entry name" value="G PATCH DOMAIN-CONTAINING PROTEIN 3"/>
    <property type="match status" value="1"/>
</dbReference>
<dbReference type="PANTHER" id="PTHR14390">
    <property type="entry name" value="G PATCH DOMAIN CONTAINING PROTEIN 3"/>
    <property type="match status" value="1"/>
</dbReference>
<gene>
    <name evidence="2" type="primary">Gpatch3</name>
    <name evidence="2" type="ORF">E2C01_010103</name>
</gene>
<dbReference type="GO" id="GO:0039536">
    <property type="term" value="P:negative regulation of RIG-I signaling pathway"/>
    <property type="evidence" value="ECO:0007669"/>
    <property type="project" value="InterPro"/>
</dbReference>
<dbReference type="AlphaFoldDB" id="A0A5B7D7Q8"/>
<evidence type="ECO:0000256" key="1">
    <source>
        <dbReference type="SAM" id="MobiDB-lite"/>
    </source>
</evidence>
<name>A0A5B7D7Q8_PORTR</name>
<dbReference type="GO" id="GO:0045893">
    <property type="term" value="P:positive regulation of DNA-templated transcription"/>
    <property type="evidence" value="ECO:0007669"/>
    <property type="project" value="TreeGrafter"/>
</dbReference>
<dbReference type="GO" id="GO:0032480">
    <property type="term" value="P:negative regulation of type I interferon production"/>
    <property type="evidence" value="ECO:0007669"/>
    <property type="project" value="InterPro"/>
</dbReference>
<dbReference type="InterPro" id="IPR040341">
    <property type="entry name" value="GPATCH3"/>
</dbReference>